<reference evidence="2" key="1">
    <citation type="submission" date="2021-05" db="EMBL/GenBank/DDBJ databases">
        <authorList>
            <person name="Alioto T."/>
            <person name="Alioto T."/>
            <person name="Gomez Garrido J."/>
        </authorList>
    </citation>
    <scope>NUCLEOTIDE SEQUENCE</scope>
</reference>
<proteinExistence type="predicted"/>
<accession>A0A8D9DVG8</accession>
<feature type="transmembrane region" description="Helical" evidence="1">
    <location>
        <begin position="95"/>
        <end position="114"/>
    </location>
</feature>
<keyword evidence="1" id="KW-0812">Transmembrane</keyword>
<feature type="transmembrane region" description="Helical" evidence="1">
    <location>
        <begin position="49"/>
        <end position="75"/>
    </location>
</feature>
<dbReference type="EMBL" id="HBUF01382399">
    <property type="protein sequence ID" value="CAG6730826.1"/>
    <property type="molecule type" value="Transcribed_RNA"/>
</dbReference>
<evidence type="ECO:0000256" key="1">
    <source>
        <dbReference type="SAM" id="Phobius"/>
    </source>
</evidence>
<keyword evidence="1" id="KW-0472">Membrane</keyword>
<dbReference type="AlphaFoldDB" id="A0A8D9DVG8"/>
<organism evidence="2">
    <name type="scientific">Cacopsylla melanoneura</name>
    <dbReference type="NCBI Taxonomy" id="428564"/>
    <lineage>
        <taxon>Eukaryota</taxon>
        <taxon>Metazoa</taxon>
        <taxon>Ecdysozoa</taxon>
        <taxon>Arthropoda</taxon>
        <taxon>Hexapoda</taxon>
        <taxon>Insecta</taxon>
        <taxon>Pterygota</taxon>
        <taxon>Neoptera</taxon>
        <taxon>Paraneoptera</taxon>
        <taxon>Hemiptera</taxon>
        <taxon>Sternorrhyncha</taxon>
        <taxon>Psylloidea</taxon>
        <taxon>Psyllidae</taxon>
        <taxon>Psyllinae</taxon>
        <taxon>Cacopsylla</taxon>
    </lineage>
</organism>
<keyword evidence="1" id="KW-1133">Transmembrane helix</keyword>
<feature type="transmembrane region" description="Helical" evidence="1">
    <location>
        <begin position="6"/>
        <end position="22"/>
    </location>
</feature>
<protein>
    <submittedName>
        <fullName evidence="2">Uncharacterized protein</fullName>
    </submittedName>
</protein>
<name>A0A8D9DVG8_9HEMI</name>
<sequence length="115" mass="13679">MVFSFFFLYFISCSCSNMFLYFHNSQLGFKYVILNEILNMKFRSGSSNYFDWCIIVCTISTSCSHASFVVCIMYFRVSLKILTYQFKKKSFSSFLYKTLHQYYCYILSTSILLIL</sequence>
<evidence type="ECO:0000313" key="2">
    <source>
        <dbReference type="EMBL" id="CAG6730826.1"/>
    </source>
</evidence>